<organism evidence="1 2">
    <name type="scientific">Fusarium proliferatum (strain ET1)</name>
    <name type="common">Orchid endophyte fungus</name>
    <dbReference type="NCBI Taxonomy" id="1227346"/>
    <lineage>
        <taxon>Eukaryota</taxon>
        <taxon>Fungi</taxon>
        <taxon>Dikarya</taxon>
        <taxon>Ascomycota</taxon>
        <taxon>Pezizomycotina</taxon>
        <taxon>Sordariomycetes</taxon>
        <taxon>Hypocreomycetidae</taxon>
        <taxon>Hypocreales</taxon>
        <taxon>Nectriaceae</taxon>
        <taxon>Fusarium</taxon>
        <taxon>Fusarium fujikuroi species complex</taxon>
    </lineage>
</organism>
<dbReference type="VEuPathDB" id="FungiDB:FPRO_11183"/>
<evidence type="ECO:0000313" key="2">
    <source>
        <dbReference type="Proteomes" id="UP000183971"/>
    </source>
</evidence>
<dbReference type="EMBL" id="FJOF01000005">
    <property type="protein sequence ID" value="CZR41594.1"/>
    <property type="molecule type" value="Genomic_DNA"/>
</dbReference>
<protein>
    <submittedName>
        <fullName evidence="1">Uncharacterized protein</fullName>
    </submittedName>
</protein>
<name>A0A1L7VME6_FUSPR</name>
<dbReference type="Proteomes" id="UP000183971">
    <property type="component" value="Unassembled WGS sequence"/>
</dbReference>
<dbReference type="AlphaFoldDB" id="A0A1L7VME6"/>
<dbReference type="GeneID" id="42056053"/>
<evidence type="ECO:0000313" key="1">
    <source>
        <dbReference type="EMBL" id="CZR41594.1"/>
    </source>
</evidence>
<sequence>MSVISGKLPESTPTLLSISLTDKVISRSLKSCVTKASTVDLSTKEYFVRYALYAIGLLESRLDAADNSWFPLLSKYNQKLDKRGEVHNQLRQTCRQATDTLHKAREAKDAKFGDNVSKLLIKLWNEVEPTFNDEAALLNSIGPKVLQEDLSIIEEEDKIRRLAMMKKDGHLWCATYLMRCLTVEERQQFPPGVPSIAKSAMLVAGNWKFSREFQFAPSFTTPAENNI</sequence>
<accession>A0A1L7VME6</accession>
<keyword evidence="2" id="KW-1185">Reference proteome</keyword>
<gene>
    <name evidence="1" type="ORF">FPRO_11183</name>
</gene>
<dbReference type="RefSeq" id="XP_031082186.1">
    <property type="nucleotide sequence ID" value="XM_031232228.1"/>
</dbReference>
<reference evidence="2" key="1">
    <citation type="journal article" date="2016" name="Genome Biol. Evol.">
        <title>Comparative 'omics' of the Fusarium fujikuroi species complex highlights differences in genetic potential and metabolite synthesis.</title>
        <authorList>
            <person name="Niehaus E.-M."/>
            <person name="Muensterkoetter M."/>
            <person name="Proctor R.H."/>
            <person name="Brown D.W."/>
            <person name="Sharon A."/>
            <person name="Idan Y."/>
            <person name="Oren-Young L."/>
            <person name="Sieber C.M."/>
            <person name="Novak O."/>
            <person name="Pencik A."/>
            <person name="Tarkowska D."/>
            <person name="Hromadova K."/>
            <person name="Freeman S."/>
            <person name="Maymon M."/>
            <person name="Elazar M."/>
            <person name="Youssef S.A."/>
            <person name="El-Shabrawy E.S.M."/>
            <person name="Shalaby A.B.A."/>
            <person name="Houterman P."/>
            <person name="Brock N.L."/>
            <person name="Burkhardt I."/>
            <person name="Tsavkelova E.A."/>
            <person name="Dickschat J.S."/>
            <person name="Galuszka P."/>
            <person name="Gueldener U."/>
            <person name="Tudzynski B."/>
        </authorList>
    </citation>
    <scope>NUCLEOTIDE SEQUENCE [LARGE SCALE GENOMIC DNA]</scope>
    <source>
        <strain evidence="2">ET1</strain>
    </source>
</reference>
<proteinExistence type="predicted"/>
<comment type="caution">
    <text evidence="1">The sequence shown here is derived from an EMBL/GenBank/DDBJ whole genome shotgun (WGS) entry which is preliminary data.</text>
</comment>